<gene>
    <name evidence="1" type="ORF">D9756_005193</name>
</gene>
<dbReference type="AlphaFoldDB" id="A0A8H5G9C0"/>
<dbReference type="OrthoDB" id="3119242at2759"/>
<dbReference type="Gene3D" id="3.80.10.10">
    <property type="entry name" value="Ribonuclease Inhibitor"/>
    <property type="match status" value="1"/>
</dbReference>
<proteinExistence type="predicted"/>
<protein>
    <recommendedName>
        <fullName evidence="3">F-box domain-containing protein</fullName>
    </recommendedName>
</protein>
<organism evidence="1 2">
    <name type="scientific">Leucocoprinus leucothites</name>
    <dbReference type="NCBI Taxonomy" id="201217"/>
    <lineage>
        <taxon>Eukaryota</taxon>
        <taxon>Fungi</taxon>
        <taxon>Dikarya</taxon>
        <taxon>Basidiomycota</taxon>
        <taxon>Agaricomycotina</taxon>
        <taxon>Agaricomycetes</taxon>
        <taxon>Agaricomycetidae</taxon>
        <taxon>Agaricales</taxon>
        <taxon>Agaricineae</taxon>
        <taxon>Agaricaceae</taxon>
        <taxon>Leucocoprinus</taxon>
    </lineage>
</organism>
<dbReference type="InterPro" id="IPR032675">
    <property type="entry name" value="LRR_dom_sf"/>
</dbReference>
<evidence type="ECO:0000313" key="2">
    <source>
        <dbReference type="Proteomes" id="UP000559027"/>
    </source>
</evidence>
<name>A0A8H5G9C0_9AGAR</name>
<dbReference type="EMBL" id="JAACJO010000003">
    <property type="protein sequence ID" value="KAF5360812.1"/>
    <property type="molecule type" value="Genomic_DNA"/>
</dbReference>
<accession>A0A8H5G9C0</accession>
<comment type="caution">
    <text evidence="1">The sequence shown here is derived from an EMBL/GenBank/DDBJ whole genome shotgun (WGS) entry which is preliminary data.</text>
</comment>
<reference evidence="1 2" key="1">
    <citation type="journal article" date="2020" name="ISME J.">
        <title>Uncovering the hidden diversity of litter-decomposition mechanisms in mushroom-forming fungi.</title>
        <authorList>
            <person name="Floudas D."/>
            <person name="Bentzer J."/>
            <person name="Ahren D."/>
            <person name="Johansson T."/>
            <person name="Persson P."/>
            <person name="Tunlid A."/>
        </authorList>
    </citation>
    <scope>NUCLEOTIDE SEQUENCE [LARGE SCALE GENOMIC DNA]</scope>
    <source>
        <strain evidence="1 2">CBS 146.42</strain>
    </source>
</reference>
<evidence type="ECO:0000313" key="1">
    <source>
        <dbReference type="EMBL" id="KAF5360812.1"/>
    </source>
</evidence>
<evidence type="ECO:0008006" key="3">
    <source>
        <dbReference type="Google" id="ProtNLM"/>
    </source>
</evidence>
<dbReference type="Proteomes" id="UP000559027">
    <property type="component" value="Unassembled WGS sequence"/>
</dbReference>
<sequence>MTSQYLPITANTILSRDILLEVILYYRLGPSNDALVQVKGAQLRALSLVSRQLHEITRPELWRTVWDIRHVRSYIELLEGENIIKSLSPWGLREPLLPETRNRVLELLSYTRNFAPRQWDSDDFINTWCFVTASVGLPHLFPNLKLLFLDWSLIYSYNEQAARKAHLALLASQTIEHVVHYQPRLEDRSVIMLLHNALRAQKAPISCVEISGWKELTTGILPLSLSTSAPTVSFNVTGPPSHRARYCDLFLALSSCPGLSTLTIKDFAVRGSSSWEFTHNPLHFAKLSRLEVSGKDLQYHKLFPKLDCPSLVSLTLHLIGFDNWRDTFTSMTSFQNLENVVVTVMESTQELHLEDLLSFLRELTIGRLRILGVESQLSEGDVTELLTHASTMRSLVIEGPKSIPLPLSVIQIIALRPLSCMEEICLPIDFTTPLISPTISPIHPNADVLRRLLIHSGSVLPQTMQSKIKVAGYIGDILPSASIQPLEEGSTFGSIVRDIDVLRHHLCSKIK</sequence>
<keyword evidence="2" id="KW-1185">Reference proteome</keyword>